<evidence type="ECO:0000256" key="3">
    <source>
        <dbReference type="ARBA" id="ARBA00022989"/>
    </source>
</evidence>
<feature type="transmembrane region" description="Helical" evidence="5">
    <location>
        <begin position="21"/>
        <end position="44"/>
    </location>
</feature>
<dbReference type="AlphaFoldDB" id="F6DSL5"/>
<keyword evidence="4 5" id="KW-0472">Membrane</keyword>
<proteinExistence type="predicted"/>
<feature type="transmembrane region" description="Helical" evidence="5">
    <location>
        <begin position="50"/>
        <end position="67"/>
    </location>
</feature>
<evidence type="ECO:0000313" key="6">
    <source>
        <dbReference type="EMBL" id="AEG61105.1"/>
    </source>
</evidence>
<dbReference type="Proteomes" id="UP000009234">
    <property type="component" value="Chromosome"/>
</dbReference>
<dbReference type="eggNOG" id="COG0670">
    <property type="taxonomic scope" value="Bacteria"/>
</dbReference>
<dbReference type="EMBL" id="CP002780">
    <property type="protein sequence ID" value="AEG61105.1"/>
    <property type="molecule type" value="Genomic_DNA"/>
</dbReference>
<reference evidence="7" key="1">
    <citation type="submission" date="2011-05" db="EMBL/GenBank/DDBJ databases">
        <title>Complete sequence of Desulfotomaculum ruminis DSM 2154.</title>
        <authorList>
            <person name="Lucas S."/>
            <person name="Copeland A."/>
            <person name="Lapidus A."/>
            <person name="Cheng J.-F."/>
            <person name="Goodwin L."/>
            <person name="Pitluck S."/>
            <person name="Lu M."/>
            <person name="Detter J.C."/>
            <person name="Han C."/>
            <person name="Tapia R."/>
            <person name="Land M."/>
            <person name="Hauser L."/>
            <person name="Kyrpides N."/>
            <person name="Ivanova N."/>
            <person name="Mikhailova N."/>
            <person name="Pagani I."/>
            <person name="Stams A.J.M."/>
            <person name="Plugge C.M."/>
            <person name="Muyzer G."/>
            <person name="Kuever J."/>
            <person name="Parshina S.N."/>
            <person name="Ivanova A.E."/>
            <person name="Nazina T.N."/>
            <person name="Brambilla E."/>
            <person name="Spring S."/>
            <person name="Klenk H.-P."/>
            <person name="Woyke T."/>
        </authorList>
    </citation>
    <scope>NUCLEOTIDE SEQUENCE [LARGE SCALE GENOMIC DNA]</scope>
    <source>
        <strain evidence="7">ATCC 23193 / DSM 2154 / NCIB 8452 / DL</strain>
    </source>
</reference>
<protein>
    <submittedName>
        <fullName evidence="6">Uncharacterized protein</fullName>
    </submittedName>
</protein>
<feature type="transmembrane region" description="Helical" evidence="5">
    <location>
        <begin position="102"/>
        <end position="124"/>
    </location>
</feature>
<evidence type="ECO:0000256" key="2">
    <source>
        <dbReference type="ARBA" id="ARBA00022692"/>
    </source>
</evidence>
<comment type="subcellular location">
    <subcellularLocation>
        <location evidence="1">Membrane</location>
        <topology evidence="1">Multi-pass membrane protein</topology>
    </subcellularLocation>
</comment>
<keyword evidence="7" id="KW-1185">Reference proteome</keyword>
<keyword evidence="3 5" id="KW-1133">Transmembrane helix</keyword>
<accession>F6DSL5</accession>
<sequence>MRLSASVYERTGDDTLSASMYNFVIGACLLLGFAVTAFTAFTFADLQLTILHYVGYLVSSIAGIIISSKSKSAVVSFLGYMMVVVPFGVILGPALNPLAPGLIHQAAVITGAITGTMLIFSTAFPSFFAGLGRVLLIGLIGLVVANVITWVMGIHPTILSWISAVLFSLYIGYDWYRAQNIPFTMDNAVDVCVSLYLDIINLFLSILRILSDD</sequence>
<dbReference type="HOGENOM" id="CLU_1255244_0_0_9"/>
<keyword evidence="2 5" id="KW-0812">Transmembrane</keyword>
<dbReference type="STRING" id="696281.Desru_2891"/>
<dbReference type="RefSeq" id="WP_013842857.1">
    <property type="nucleotide sequence ID" value="NC_015589.1"/>
</dbReference>
<dbReference type="OrthoDB" id="9808300at2"/>
<feature type="transmembrane region" description="Helical" evidence="5">
    <location>
        <begin position="158"/>
        <end position="176"/>
    </location>
</feature>
<evidence type="ECO:0000256" key="4">
    <source>
        <dbReference type="ARBA" id="ARBA00023136"/>
    </source>
</evidence>
<dbReference type="PROSITE" id="PS51257">
    <property type="entry name" value="PROKAR_LIPOPROTEIN"/>
    <property type="match status" value="1"/>
</dbReference>
<feature type="transmembrane region" description="Helical" evidence="5">
    <location>
        <begin position="74"/>
        <end position="96"/>
    </location>
</feature>
<dbReference type="Pfam" id="PF01027">
    <property type="entry name" value="Bax1-I"/>
    <property type="match status" value="1"/>
</dbReference>
<evidence type="ECO:0000256" key="1">
    <source>
        <dbReference type="ARBA" id="ARBA00004141"/>
    </source>
</evidence>
<feature type="transmembrane region" description="Helical" evidence="5">
    <location>
        <begin position="188"/>
        <end position="210"/>
    </location>
</feature>
<dbReference type="KEGG" id="dru:Desru_2891"/>
<organism evidence="6 7">
    <name type="scientific">Desulforamulus ruminis (strain ATCC 23193 / DSM 2154 / NCIMB 8452 / DL)</name>
    <name type="common">Desulfotomaculum ruminis</name>
    <dbReference type="NCBI Taxonomy" id="696281"/>
    <lineage>
        <taxon>Bacteria</taxon>
        <taxon>Bacillati</taxon>
        <taxon>Bacillota</taxon>
        <taxon>Clostridia</taxon>
        <taxon>Eubacteriales</taxon>
        <taxon>Peptococcaceae</taxon>
        <taxon>Desulforamulus</taxon>
    </lineage>
</organism>
<evidence type="ECO:0000256" key="5">
    <source>
        <dbReference type="SAM" id="Phobius"/>
    </source>
</evidence>
<gene>
    <name evidence="6" type="ordered locus">Desru_2891</name>
</gene>
<reference evidence="6 7" key="2">
    <citation type="journal article" date="2012" name="Stand. Genomic Sci.">
        <title>Complete genome sequence of the sulfate-reducing firmicute Desulfotomaculum ruminis type strain (DL(T)).</title>
        <authorList>
            <person name="Spring S."/>
            <person name="Visser M."/>
            <person name="Lu M."/>
            <person name="Copeland A."/>
            <person name="Lapidus A."/>
            <person name="Lucas S."/>
            <person name="Cheng J.F."/>
            <person name="Han C."/>
            <person name="Tapia R."/>
            <person name="Goodwin L.A."/>
            <person name="Pitluck S."/>
            <person name="Ivanova N."/>
            <person name="Land M."/>
            <person name="Hauser L."/>
            <person name="Larimer F."/>
            <person name="Rohde M."/>
            <person name="Goker M."/>
            <person name="Detter J.C."/>
            <person name="Kyrpides N.C."/>
            <person name="Woyke T."/>
            <person name="Schaap P.J."/>
            <person name="Plugge C.M."/>
            <person name="Muyzer G."/>
            <person name="Kuever J."/>
            <person name="Pereira I.A."/>
            <person name="Parshina S.N."/>
            <person name="Bernier-Latmani R."/>
            <person name="Stams A.J."/>
            <person name="Klenk H.P."/>
        </authorList>
    </citation>
    <scope>NUCLEOTIDE SEQUENCE [LARGE SCALE GENOMIC DNA]</scope>
    <source>
        <strain evidence="7">ATCC 23193 / DSM 2154 / NCIB 8452 / DL</strain>
    </source>
</reference>
<dbReference type="GO" id="GO:0016020">
    <property type="term" value="C:membrane"/>
    <property type="evidence" value="ECO:0007669"/>
    <property type="project" value="UniProtKB-SubCell"/>
</dbReference>
<evidence type="ECO:0000313" key="7">
    <source>
        <dbReference type="Proteomes" id="UP000009234"/>
    </source>
</evidence>
<name>F6DSL5_DESRL</name>
<feature type="transmembrane region" description="Helical" evidence="5">
    <location>
        <begin position="131"/>
        <end position="152"/>
    </location>
</feature>
<dbReference type="InterPro" id="IPR006214">
    <property type="entry name" value="Bax_inhibitor_1-related"/>
</dbReference>